<sequence length="155" mass="17765">MSYIGCMENPRSTLPDALAVELAGSDLIVFDAECVLCSGFFRFMYRRNDSFNFATAQSPLGQRLYAALNLALTDFETNLVIVDGQIHQELDAFSMAMQELNWPWKALGVARFLPAWIKSPLYKTIRRNRFRVFGRYDTCMVPDAELRARFLKNGF</sequence>
<dbReference type="AlphaFoldDB" id="A0A2R8BAA6"/>
<dbReference type="InterPro" id="IPR007263">
    <property type="entry name" value="DCC1-like"/>
</dbReference>
<dbReference type="InterPro" id="IPR052927">
    <property type="entry name" value="DCC_oxidoreductase"/>
</dbReference>
<accession>A0A2R8BAA6</accession>
<evidence type="ECO:0000313" key="2">
    <source>
        <dbReference type="Proteomes" id="UP000244880"/>
    </source>
</evidence>
<dbReference type="Pfam" id="PF04134">
    <property type="entry name" value="DCC1-like"/>
    <property type="match status" value="1"/>
</dbReference>
<gene>
    <name evidence="1" type="ORF">ASD8599_00742</name>
</gene>
<organism evidence="1 2">
    <name type="scientific">Ascidiaceihabitans donghaensis</name>
    <dbReference type="NCBI Taxonomy" id="1510460"/>
    <lineage>
        <taxon>Bacteria</taxon>
        <taxon>Pseudomonadati</taxon>
        <taxon>Pseudomonadota</taxon>
        <taxon>Alphaproteobacteria</taxon>
        <taxon>Rhodobacterales</taxon>
        <taxon>Paracoccaceae</taxon>
        <taxon>Ascidiaceihabitans</taxon>
    </lineage>
</organism>
<keyword evidence="2" id="KW-1185">Reference proteome</keyword>
<protein>
    <recommendedName>
        <fullName evidence="3">Thiol-disulfide oxidoreductase DCC</fullName>
    </recommendedName>
</protein>
<dbReference type="PANTHER" id="PTHR33639">
    <property type="entry name" value="THIOL-DISULFIDE OXIDOREDUCTASE DCC"/>
    <property type="match status" value="1"/>
</dbReference>
<proteinExistence type="predicted"/>
<evidence type="ECO:0000313" key="1">
    <source>
        <dbReference type="EMBL" id="SPH20002.1"/>
    </source>
</evidence>
<dbReference type="RefSeq" id="WP_306418862.1">
    <property type="nucleotide sequence ID" value="NZ_OMOR01000001.1"/>
</dbReference>
<reference evidence="1 2" key="1">
    <citation type="submission" date="2018-03" db="EMBL/GenBank/DDBJ databases">
        <authorList>
            <person name="Keele B.F."/>
        </authorList>
    </citation>
    <scope>NUCLEOTIDE SEQUENCE [LARGE SCALE GENOMIC DNA]</scope>
    <source>
        <strain evidence="1 2">CECT 8599</strain>
    </source>
</reference>
<dbReference type="PANTHER" id="PTHR33639:SF2">
    <property type="entry name" value="DUF393 DOMAIN-CONTAINING PROTEIN"/>
    <property type="match status" value="1"/>
</dbReference>
<dbReference type="Proteomes" id="UP000244880">
    <property type="component" value="Unassembled WGS sequence"/>
</dbReference>
<name>A0A2R8BAA6_9RHOB</name>
<dbReference type="EMBL" id="OMOR01000001">
    <property type="protein sequence ID" value="SPH20002.1"/>
    <property type="molecule type" value="Genomic_DNA"/>
</dbReference>
<evidence type="ECO:0008006" key="3">
    <source>
        <dbReference type="Google" id="ProtNLM"/>
    </source>
</evidence>
<dbReference type="GO" id="GO:0015035">
    <property type="term" value="F:protein-disulfide reductase activity"/>
    <property type="evidence" value="ECO:0007669"/>
    <property type="project" value="InterPro"/>
</dbReference>